<sequence length="152" mass="16420">MMITILYGTESGNSEMVAEDLAAALRDDHEVAVADLADTDPAGLDPAHLHLVVSSTYGDGELPKSAYPFYRRLKEETPALGGLRYLAFGLGDSDYVYSYGLGIETLDQELQRHGAERIGDIGRHDASEDGDPSETAQAWLNEKLALLLAPTP</sequence>
<dbReference type="AlphaFoldDB" id="A0A916NHI4"/>
<evidence type="ECO:0000313" key="4">
    <source>
        <dbReference type="Proteomes" id="UP000693892"/>
    </source>
</evidence>
<dbReference type="Proteomes" id="UP000693892">
    <property type="component" value="Unassembled WGS sequence"/>
</dbReference>
<dbReference type="RefSeq" id="WP_218114928.1">
    <property type="nucleotide sequence ID" value="NZ_CAJVAP010000012.1"/>
</dbReference>
<dbReference type="EMBL" id="CAJVAP010000012">
    <property type="protein sequence ID" value="CAG7610379.1"/>
    <property type="molecule type" value="Genomic_DNA"/>
</dbReference>
<comment type="caution">
    <text evidence="3">The sequence shown here is derived from an EMBL/GenBank/DDBJ whole genome shotgun (WGS) entry which is preliminary data.</text>
</comment>
<accession>A0A916NHI4</accession>
<organism evidence="3 4">
    <name type="scientific">Leucobacter soli</name>
    <dbReference type="NCBI Taxonomy" id="2812850"/>
    <lineage>
        <taxon>Bacteria</taxon>
        <taxon>Bacillati</taxon>
        <taxon>Actinomycetota</taxon>
        <taxon>Actinomycetes</taxon>
        <taxon>Micrococcales</taxon>
        <taxon>Microbacteriaceae</taxon>
        <taxon>Leucobacter</taxon>
    </lineage>
</organism>
<evidence type="ECO:0000313" key="3">
    <source>
        <dbReference type="EMBL" id="CAG7610379.1"/>
    </source>
</evidence>
<dbReference type="GO" id="GO:0010181">
    <property type="term" value="F:FMN binding"/>
    <property type="evidence" value="ECO:0007669"/>
    <property type="project" value="InterPro"/>
</dbReference>
<gene>
    <name evidence="3" type="primary">cinC</name>
    <name evidence="3" type="ORF">LEUCIP111803_01309</name>
</gene>
<evidence type="ECO:0000259" key="2">
    <source>
        <dbReference type="PROSITE" id="PS50902"/>
    </source>
</evidence>
<dbReference type="GO" id="GO:0016491">
    <property type="term" value="F:oxidoreductase activity"/>
    <property type="evidence" value="ECO:0007669"/>
    <property type="project" value="TreeGrafter"/>
</dbReference>
<dbReference type="PROSITE" id="PS50902">
    <property type="entry name" value="FLAVODOXIN_LIKE"/>
    <property type="match status" value="1"/>
</dbReference>
<keyword evidence="4" id="KW-1185">Reference proteome</keyword>
<protein>
    <submittedName>
        <fullName evidence="3">Cindoxin</fullName>
    </submittedName>
</protein>
<keyword evidence="1" id="KW-0285">Flavoprotein</keyword>
<reference evidence="3" key="1">
    <citation type="submission" date="2021-06" db="EMBL/GenBank/DDBJ databases">
        <authorList>
            <person name="Criscuolo A."/>
        </authorList>
    </citation>
    <scope>NUCLEOTIDE SEQUENCE</scope>
    <source>
        <strain evidence="3">CIP111803</strain>
    </source>
</reference>
<dbReference type="PANTHER" id="PTHR19384:SF17">
    <property type="entry name" value="NADPH--CYTOCHROME P450 REDUCTASE"/>
    <property type="match status" value="1"/>
</dbReference>
<dbReference type="PANTHER" id="PTHR19384">
    <property type="entry name" value="NITRIC OXIDE SYNTHASE-RELATED"/>
    <property type="match status" value="1"/>
</dbReference>
<dbReference type="InterPro" id="IPR008254">
    <property type="entry name" value="Flavodoxin/NO_synth"/>
</dbReference>
<feature type="domain" description="Flavodoxin-like" evidence="2">
    <location>
        <begin position="3"/>
        <end position="144"/>
    </location>
</feature>
<dbReference type="Pfam" id="PF00258">
    <property type="entry name" value="Flavodoxin_1"/>
    <property type="match status" value="1"/>
</dbReference>
<evidence type="ECO:0000256" key="1">
    <source>
        <dbReference type="ARBA" id="ARBA00022630"/>
    </source>
</evidence>
<dbReference type="GO" id="GO:0005829">
    <property type="term" value="C:cytosol"/>
    <property type="evidence" value="ECO:0007669"/>
    <property type="project" value="TreeGrafter"/>
</dbReference>
<proteinExistence type="predicted"/>
<name>A0A916NHI4_9MICO</name>
<dbReference type="GO" id="GO:0050660">
    <property type="term" value="F:flavin adenine dinucleotide binding"/>
    <property type="evidence" value="ECO:0007669"/>
    <property type="project" value="TreeGrafter"/>
</dbReference>